<dbReference type="InterPro" id="IPR000504">
    <property type="entry name" value="RRM_dom"/>
</dbReference>
<dbReference type="GO" id="GO:0005634">
    <property type="term" value="C:nucleus"/>
    <property type="evidence" value="ECO:0007669"/>
    <property type="project" value="InterPro"/>
</dbReference>
<dbReference type="PANTHER" id="PTHR15592">
    <property type="entry name" value="MATRIN 3/NUCLEAR PROTEIN 220-RELATED"/>
    <property type="match status" value="1"/>
</dbReference>
<keyword evidence="1" id="KW-0597">Phosphoprotein</keyword>
<dbReference type="GO" id="GO:0006397">
    <property type="term" value="P:mRNA processing"/>
    <property type="evidence" value="ECO:0007669"/>
    <property type="project" value="InterPro"/>
</dbReference>
<dbReference type="Proteomes" id="UP000678499">
    <property type="component" value="Unassembled WGS sequence"/>
</dbReference>
<proteinExistence type="predicted"/>
<evidence type="ECO:0000256" key="2">
    <source>
        <dbReference type="ARBA" id="ARBA00022737"/>
    </source>
</evidence>
<dbReference type="SUPFAM" id="SSF54928">
    <property type="entry name" value="RNA-binding domain, RBD"/>
    <property type="match status" value="3"/>
</dbReference>
<dbReference type="NCBIfam" id="TIGR01649">
    <property type="entry name" value="hnRNP-L_PTB"/>
    <property type="match status" value="1"/>
</dbReference>
<feature type="domain" description="RRM" evidence="5">
    <location>
        <begin position="72"/>
        <end position="146"/>
    </location>
</feature>
<feature type="domain" description="RRM" evidence="5">
    <location>
        <begin position="358"/>
        <end position="424"/>
    </location>
</feature>
<dbReference type="InterPro" id="IPR006536">
    <property type="entry name" value="HnRNP-L/PTB"/>
</dbReference>
<dbReference type="InterPro" id="IPR012677">
    <property type="entry name" value="Nucleotide-bd_a/b_plait_sf"/>
</dbReference>
<dbReference type="CDD" id="cd12423">
    <property type="entry name" value="RRM3_PTBP1_like"/>
    <property type="match status" value="1"/>
</dbReference>
<dbReference type="PROSITE" id="PS50102">
    <property type="entry name" value="RRM"/>
    <property type="match status" value="2"/>
</dbReference>
<keyword evidence="3 4" id="KW-0694">RNA-binding</keyword>
<dbReference type="Gene3D" id="3.30.70.330">
    <property type="match status" value="3"/>
</dbReference>
<name>A0A7R9BWA9_9CRUS</name>
<dbReference type="CDD" id="cd12693">
    <property type="entry name" value="RRM2_PTBP1_like"/>
    <property type="match status" value="1"/>
</dbReference>
<evidence type="ECO:0000256" key="1">
    <source>
        <dbReference type="ARBA" id="ARBA00022553"/>
    </source>
</evidence>
<evidence type="ECO:0000256" key="4">
    <source>
        <dbReference type="PROSITE-ProRule" id="PRU00176"/>
    </source>
</evidence>
<dbReference type="GO" id="GO:0003723">
    <property type="term" value="F:RNA binding"/>
    <property type="evidence" value="ECO:0007669"/>
    <property type="project" value="UniProtKB-UniRule"/>
</dbReference>
<dbReference type="Pfam" id="PF00076">
    <property type="entry name" value="RRM_1"/>
    <property type="match status" value="1"/>
</dbReference>
<dbReference type="FunFam" id="3.30.70.330:FF:000018">
    <property type="entry name" value="Polypyrimidine tract-binding protein 2 isoform 1"/>
    <property type="match status" value="1"/>
</dbReference>
<organism evidence="6">
    <name type="scientific">Notodromas monacha</name>
    <dbReference type="NCBI Taxonomy" id="399045"/>
    <lineage>
        <taxon>Eukaryota</taxon>
        <taxon>Metazoa</taxon>
        <taxon>Ecdysozoa</taxon>
        <taxon>Arthropoda</taxon>
        <taxon>Crustacea</taxon>
        <taxon>Oligostraca</taxon>
        <taxon>Ostracoda</taxon>
        <taxon>Podocopa</taxon>
        <taxon>Podocopida</taxon>
        <taxon>Cypridocopina</taxon>
        <taxon>Cypridoidea</taxon>
        <taxon>Cyprididae</taxon>
        <taxon>Notodromas</taxon>
    </lineage>
</organism>
<keyword evidence="7" id="KW-1185">Reference proteome</keyword>
<sequence length="437" mass="45838">MSAGVFGLLSGSSGIVLPGTKRGPEQMLSSMNPMMDATPGYANHMNGATTATTENNNEAKKIKVEGSGGPSRVVHIRNIPNEVTEAEVIHLGMPFGRITNVLVLKGKNQAFLEFGDETSAAQMVAYFGTCAAQLRGRTVYIQYSNHKELKTDQNHSNSNAAARAALQAAQAINSGVGMAGGIPETQGGPNTVLRVVVDHMLYPVTLDVLHQIFSRAGRVLKIITFTKNSTFQALIQYPDVVASQAAKLSLDGQNIYNACCTLRIEYSKLTNLNVKFNNDKSRDFTNPGLPTGDAGLDSAMGALGGGGLGGPGLGGQPGFGGLGMGLAGLGLTGSLPSSLGIAGAFGLPGHGQPMHGGNVLLVSNLSEDQASPDALFTLFGVYGDVQRDSALIQMTDAHQAHLAMTHLDKVQVWGKQIRVMASKHQQVQMPKEGQTDA</sequence>
<evidence type="ECO:0000313" key="7">
    <source>
        <dbReference type="Proteomes" id="UP000678499"/>
    </source>
</evidence>
<reference evidence="6" key="1">
    <citation type="submission" date="2020-11" db="EMBL/GenBank/DDBJ databases">
        <authorList>
            <person name="Tran Van P."/>
        </authorList>
    </citation>
    <scope>NUCLEOTIDE SEQUENCE</scope>
</reference>
<dbReference type="Pfam" id="PF13893">
    <property type="entry name" value="RRM_5"/>
    <property type="match status" value="1"/>
</dbReference>
<accession>A0A7R9BWA9</accession>
<dbReference type="AlphaFoldDB" id="A0A7R9BWA9"/>
<evidence type="ECO:0000313" key="6">
    <source>
        <dbReference type="EMBL" id="CAD7282423.1"/>
    </source>
</evidence>
<dbReference type="OrthoDB" id="296632at2759"/>
<dbReference type="InterPro" id="IPR021790">
    <property type="entry name" value="PTBP1-like_RRM2"/>
</dbReference>
<dbReference type="InterPro" id="IPR035979">
    <property type="entry name" value="RBD_domain_sf"/>
</dbReference>
<dbReference type="SMART" id="SM00360">
    <property type="entry name" value="RRM"/>
    <property type="match status" value="3"/>
</dbReference>
<dbReference type="FunFam" id="3.30.70.330:FF:000341">
    <property type="entry name" value="Hephaestus, isoform C"/>
    <property type="match status" value="1"/>
</dbReference>
<keyword evidence="2" id="KW-0677">Repeat</keyword>
<feature type="non-terminal residue" evidence="6">
    <location>
        <position position="1"/>
    </location>
</feature>
<dbReference type="EMBL" id="OA885854">
    <property type="protein sequence ID" value="CAD7282423.1"/>
    <property type="molecule type" value="Genomic_DNA"/>
</dbReference>
<dbReference type="Pfam" id="PF11835">
    <property type="entry name" value="RRM_8"/>
    <property type="match status" value="1"/>
</dbReference>
<dbReference type="EMBL" id="CAJPEX010003817">
    <property type="protein sequence ID" value="CAG0922575.1"/>
    <property type="molecule type" value="Genomic_DNA"/>
</dbReference>
<evidence type="ECO:0000259" key="5">
    <source>
        <dbReference type="PROSITE" id="PS50102"/>
    </source>
</evidence>
<protein>
    <recommendedName>
        <fullName evidence="5">RRM domain-containing protein</fullName>
    </recommendedName>
</protein>
<gene>
    <name evidence="6" type="ORF">NMOB1V02_LOCUS10048</name>
</gene>
<evidence type="ECO:0000256" key="3">
    <source>
        <dbReference type="ARBA" id="ARBA00022884"/>
    </source>
</evidence>